<accession>A0ABD1S4I9</accession>
<dbReference type="EMBL" id="JBFOLJ010000011">
    <property type="protein sequence ID" value="KAL2495600.1"/>
    <property type="molecule type" value="Genomic_DNA"/>
</dbReference>
<gene>
    <name evidence="1" type="ORF">Fot_39357</name>
</gene>
<dbReference type="AlphaFoldDB" id="A0ABD1S4I9"/>
<reference evidence="2" key="1">
    <citation type="submission" date="2024-07" db="EMBL/GenBank/DDBJ databases">
        <title>Two chromosome-level genome assemblies of Korean endemic species Abeliophyllum distichum and Forsythia ovata (Oleaceae).</title>
        <authorList>
            <person name="Jang H."/>
        </authorList>
    </citation>
    <scope>NUCLEOTIDE SEQUENCE [LARGE SCALE GENOMIC DNA]</scope>
</reference>
<dbReference type="Proteomes" id="UP001604277">
    <property type="component" value="Unassembled WGS sequence"/>
</dbReference>
<proteinExistence type="predicted"/>
<name>A0ABD1S4I9_9LAMI</name>
<evidence type="ECO:0000313" key="1">
    <source>
        <dbReference type="EMBL" id="KAL2495600.1"/>
    </source>
</evidence>
<sequence>MEDHELLTFPGEGFSGCKYILEAIKVPVLESQSPRHQAISKNFHIRMFIVSLSRVQNYRSTFCYILGYHHYFGGPACEWVRQLGRPRENQKSMELEFLYMGTDP</sequence>
<keyword evidence="2" id="KW-1185">Reference proteome</keyword>
<protein>
    <submittedName>
        <fullName evidence="1">Uncharacterized protein</fullName>
    </submittedName>
</protein>
<organism evidence="1 2">
    <name type="scientific">Forsythia ovata</name>
    <dbReference type="NCBI Taxonomy" id="205694"/>
    <lineage>
        <taxon>Eukaryota</taxon>
        <taxon>Viridiplantae</taxon>
        <taxon>Streptophyta</taxon>
        <taxon>Embryophyta</taxon>
        <taxon>Tracheophyta</taxon>
        <taxon>Spermatophyta</taxon>
        <taxon>Magnoliopsida</taxon>
        <taxon>eudicotyledons</taxon>
        <taxon>Gunneridae</taxon>
        <taxon>Pentapetalae</taxon>
        <taxon>asterids</taxon>
        <taxon>lamiids</taxon>
        <taxon>Lamiales</taxon>
        <taxon>Oleaceae</taxon>
        <taxon>Forsythieae</taxon>
        <taxon>Forsythia</taxon>
    </lineage>
</organism>
<evidence type="ECO:0000313" key="2">
    <source>
        <dbReference type="Proteomes" id="UP001604277"/>
    </source>
</evidence>
<comment type="caution">
    <text evidence="1">The sequence shown here is derived from an EMBL/GenBank/DDBJ whole genome shotgun (WGS) entry which is preliminary data.</text>
</comment>